<sequence>MNKTDKLLKEYGFLFWVLLGLVIFPLFSIITEEISYQLECSQAIANLQTKDSSWAHFNEIARHFTNHYKKLNGIPYCVVPGYLTGKAWDMRQENWDFTMLRENGFWD</sequence>
<proteinExistence type="predicted"/>
<dbReference type="AlphaFoldDB" id="A0A0F9MVT1"/>
<keyword evidence="1" id="KW-0472">Membrane</keyword>
<evidence type="ECO:0000313" key="2">
    <source>
        <dbReference type="EMBL" id="KKN11400.1"/>
    </source>
</evidence>
<protein>
    <submittedName>
        <fullName evidence="2">Uncharacterized protein</fullName>
    </submittedName>
</protein>
<accession>A0A0F9MVT1</accession>
<reference evidence="2" key="1">
    <citation type="journal article" date="2015" name="Nature">
        <title>Complex archaea that bridge the gap between prokaryotes and eukaryotes.</title>
        <authorList>
            <person name="Spang A."/>
            <person name="Saw J.H."/>
            <person name="Jorgensen S.L."/>
            <person name="Zaremba-Niedzwiedzka K."/>
            <person name="Martijn J."/>
            <person name="Lind A.E."/>
            <person name="van Eijk R."/>
            <person name="Schleper C."/>
            <person name="Guy L."/>
            <person name="Ettema T.J."/>
        </authorList>
    </citation>
    <scope>NUCLEOTIDE SEQUENCE</scope>
</reference>
<name>A0A0F9MVT1_9ZZZZ</name>
<feature type="transmembrane region" description="Helical" evidence="1">
    <location>
        <begin position="12"/>
        <end position="30"/>
    </location>
</feature>
<keyword evidence="1" id="KW-0812">Transmembrane</keyword>
<gene>
    <name evidence="2" type="ORF">LCGC14_1026820</name>
</gene>
<comment type="caution">
    <text evidence="2">The sequence shown here is derived from an EMBL/GenBank/DDBJ whole genome shotgun (WGS) entry which is preliminary data.</text>
</comment>
<organism evidence="2">
    <name type="scientific">marine sediment metagenome</name>
    <dbReference type="NCBI Taxonomy" id="412755"/>
    <lineage>
        <taxon>unclassified sequences</taxon>
        <taxon>metagenomes</taxon>
        <taxon>ecological metagenomes</taxon>
    </lineage>
</organism>
<dbReference type="EMBL" id="LAZR01004140">
    <property type="protein sequence ID" value="KKN11400.1"/>
    <property type="molecule type" value="Genomic_DNA"/>
</dbReference>
<keyword evidence="1" id="KW-1133">Transmembrane helix</keyword>
<evidence type="ECO:0000256" key="1">
    <source>
        <dbReference type="SAM" id="Phobius"/>
    </source>
</evidence>